<dbReference type="GO" id="GO:0004674">
    <property type="term" value="F:protein serine/threonine kinase activity"/>
    <property type="evidence" value="ECO:0007669"/>
    <property type="project" value="UniProtKB-KW"/>
</dbReference>
<evidence type="ECO:0000313" key="8">
    <source>
        <dbReference type="Proteomes" id="UP000014680"/>
    </source>
</evidence>
<dbReference type="Pfam" id="PF00069">
    <property type="entry name" value="Pkinase"/>
    <property type="match status" value="1"/>
</dbReference>
<name>A0A0A1UH06_ENTIV</name>
<dbReference type="Gene3D" id="1.10.510.10">
    <property type="entry name" value="Transferase(Phosphotransferase) domain 1"/>
    <property type="match status" value="1"/>
</dbReference>
<dbReference type="GO" id="GO:0004715">
    <property type="term" value="F:non-membrane spanning protein tyrosine kinase activity"/>
    <property type="evidence" value="ECO:0007669"/>
    <property type="project" value="UniProtKB-EC"/>
</dbReference>
<feature type="domain" description="Protein kinase" evidence="6">
    <location>
        <begin position="1265"/>
        <end position="1528"/>
    </location>
</feature>
<keyword evidence="1" id="KW-0723">Serine/threonine-protein kinase</keyword>
<keyword evidence="8" id="KW-1185">Reference proteome</keyword>
<dbReference type="PROSITE" id="PS00107">
    <property type="entry name" value="PROTEIN_KINASE_ATP"/>
    <property type="match status" value="1"/>
</dbReference>
<sequence>MTEFPENIRNGMLKFLDNVNVKFNLYGDSTEEMPHFEDVKNLRIGHNVSLTLFNSRWISSKVVERYELHKPLTLNNNFTLTIPLLNQSNDAFITMTNATLIFGVFDFMSIDNYFGDGSKLYSYFETGTNYLNVTRDLYIDTSTEIVGTEQKSLIAYLTHTSSTTLIGSVKMIVNQVILADADLLLSDAAYIETNLFLNKNVDGTVYTKNSIQIYTGSYLLVKDSIDMSSSFIIADTAELRLLCQSVGCQNFISNSKVSLKNNGIIKINTDITLDSQTIMMMTQNSKIMKFQTNNNVKIAISGNLTMNDKSKILDCDVSSSDGSNLYLNQESSIIGNEFGNYYGTVVMNKDASIRVDTFIHAGILEMNENSQFITQNMTLMAIKENTTQFIIKDKAAVLCNQHLIDTYVTKKVVFTVENREPSETPVFSFVYPFAINLSTFLNLEASEEFDYVSMKSPIDEKIDDKRFVLLSDKKLLRFGSNQNVECIFEGNNLNEVTVYNNPHCPCTDNKCVLIPKQKINDLTLQFSFNGTIKVNPISLTVSTVELVDVTIPNYIRISSSYTKSPGDTLIGFQMDDTSINFHTANLFTIQLLDETKVPKIMIINTMEGEYFISSTGAFIIQNTQTSSSLSYYKNGMITNLKNGIVVCKEGYYDQTTNTCASCQDTNCLQCTSDEDNQCVLCIEGYMLENGNCVEKPSCCNYSARNLCYVPTRGNQIILNGKCSVFGDENCERAILDECEMCVKINETDFFQNENTKTCEVPENAFLSSNTKILSCDTNYYLTNQKCVKCSETFLNCDICDSKGCQQCSSNYNLFNGSCIENLCAEKDQNGLCIVDDENCLPKMFLNNRCIQCKPDFYPNSSGKCSSSIENCTYPSVYGCLRCSSGYFQDDNFQCQKCDETCQTCDKTSSKCVTCHSGYYLKNNVCLEVTGCKDVLSSGTGCASCFDGSYRSGLECLPCISSCSSCQSKSMCYTCKEDYYMTIDNLCQLKSSIEGCLNNATSFGCSKCQDGYYTYRKRDCKKCEESCLTCDNKIGCTSCPTNFVLDGQNCTSMDNITNCIETQNSMCSKCSGWYIPGENGLYCKYKVPVWFIIVIIIVILLFISIVLILIFFIVNFLVRKKYSEMDNNTICVFKMSRSNISFPYTISSNLISNKNTLFKSENDLKIGTETKDLICIGNKSKNAMKVQFTSKSNSEKYEFRVTPEISMLKNGEACEFEVFIKPLCTCEISDKIAIISCVLKKGTKKSGNVSLKCKTEISSRLDPDELKEVKKLGEGSFGIVYLGDFRGNTVAIKRIKASSGSVDEMKEFENEVNMLDKFRSEYIVHFYGAVFIPSKICMVTEFANNGSLQDFINKERLTQPRKMTKLKFMIDASKGILYLHENGILHRDIKPDNILIFSIDENEKVNAKLTDFGASRNINLMMTNMTFTKGIGTPKFMSPELLNKKKYKTASDIYSFAITMAETFRWGNVFPLELYPKAWDIADEIASGKRPNISDLDIPFQEIIKDCWQQDPKDRIKADVLVHRLEELMMK</sequence>
<dbReference type="InterPro" id="IPR001245">
    <property type="entry name" value="Ser-Thr/Tyr_kinase_cat_dom"/>
</dbReference>
<dbReference type="CDD" id="cd00064">
    <property type="entry name" value="FU"/>
    <property type="match status" value="1"/>
</dbReference>
<dbReference type="GO" id="GO:0005524">
    <property type="term" value="F:ATP binding"/>
    <property type="evidence" value="ECO:0007669"/>
    <property type="project" value="UniProtKB-UniRule"/>
</dbReference>
<dbReference type="InterPro" id="IPR000719">
    <property type="entry name" value="Prot_kinase_dom"/>
</dbReference>
<dbReference type="PRINTS" id="PR00109">
    <property type="entry name" value="TYRKINASE"/>
</dbReference>
<dbReference type="PROSITE" id="PS50011">
    <property type="entry name" value="PROTEIN_KINASE_DOM"/>
    <property type="match status" value="1"/>
</dbReference>
<dbReference type="VEuPathDB" id="AmoebaDB:EIN_412360"/>
<dbReference type="GeneID" id="14894352"/>
<dbReference type="CDD" id="cd00185">
    <property type="entry name" value="TNFRSF"/>
    <property type="match status" value="1"/>
</dbReference>
<dbReference type="SUPFAM" id="SSF56112">
    <property type="entry name" value="Protein kinase-like (PK-like)"/>
    <property type="match status" value="1"/>
</dbReference>
<keyword evidence="7" id="KW-0418">Kinase</keyword>
<protein>
    <submittedName>
        <fullName evidence="7">Protein serine/threonine kinase, putative</fullName>
        <ecNumber evidence="7">2.7.10.2</ecNumber>
    </submittedName>
</protein>
<dbReference type="Gene3D" id="2.10.220.10">
    <property type="entry name" value="Hormone Receptor, Insulin-like Growth Factor Receptor 1, Chain A, domain 2"/>
    <property type="match status" value="3"/>
</dbReference>
<evidence type="ECO:0000256" key="1">
    <source>
        <dbReference type="ARBA" id="ARBA00022527"/>
    </source>
</evidence>
<keyword evidence="5" id="KW-0812">Transmembrane</keyword>
<evidence type="ECO:0000259" key="6">
    <source>
        <dbReference type="PROSITE" id="PS50011"/>
    </source>
</evidence>
<evidence type="ECO:0000256" key="3">
    <source>
        <dbReference type="ARBA" id="ARBA00022840"/>
    </source>
</evidence>
<keyword evidence="5" id="KW-1133">Transmembrane helix</keyword>
<dbReference type="OrthoDB" id="4062651at2759"/>
<dbReference type="Proteomes" id="UP000014680">
    <property type="component" value="Unassembled WGS sequence"/>
</dbReference>
<evidence type="ECO:0000256" key="2">
    <source>
        <dbReference type="ARBA" id="ARBA00022741"/>
    </source>
</evidence>
<dbReference type="InterPro" id="IPR008271">
    <property type="entry name" value="Ser/Thr_kinase_AS"/>
</dbReference>
<dbReference type="InterPro" id="IPR053215">
    <property type="entry name" value="TKL_Ser/Thr_kinase"/>
</dbReference>
<dbReference type="EC" id="2.7.10.2" evidence="7"/>
<dbReference type="PANTHER" id="PTHR45756">
    <property type="entry name" value="PALMITOYLTRANSFERASE"/>
    <property type="match status" value="1"/>
</dbReference>
<accession>A0A0A1UH06</accession>
<dbReference type="SUPFAM" id="SSF57184">
    <property type="entry name" value="Growth factor receptor domain"/>
    <property type="match status" value="3"/>
</dbReference>
<dbReference type="PROSITE" id="PS00108">
    <property type="entry name" value="PROTEIN_KINASE_ST"/>
    <property type="match status" value="1"/>
</dbReference>
<feature type="transmembrane region" description="Helical" evidence="5">
    <location>
        <begin position="1088"/>
        <end position="1117"/>
    </location>
</feature>
<dbReference type="InterPro" id="IPR011009">
    <property type="entry name" value="Kinase-like_dom_sf"/>
</dbReference>
<dbReference type="SMART" id="SM00181">
    <property type="entry name" value="EGF"/>
    <property type="match status" value="5"/>
</dbReference>
<proteinExistence type="predicted"/>
<dbReference type="SMART" id="SM00261">
    <property type="entry name" value="FU"/>
    <property type="match status" value="5"/>
</dbReference>
<gene>
    <name evidence="7" type="ORF">EIN_412360</name>
</gene>
<keyword evidence="7" id="KW-0808">Transferase</keyword>
<dbReference type="KEGG" id="eiv:EIN_412360"/>
<keyword evidence="5" id="KW-0472">Membrane</keyword>
<dbReference type="SMART" id="SM00220">
    <property type="entry name" value="S_TKc"/>
    <property type="match status" value="1"/>
</dbReference>
<evidence type="ECO:0000256" key="4">
    <source>
        <dbReference type="PROSITE-ProRule" id="PRU10141"/>
    </source>
</evidence>
<dbReference type="InterPro" id="IPR017441">
    <property type="entry name" value="Protein_kinase_ATP_BS"/>
</dbReference>
<dbReference type="InterPro" id="IPR000742">
    <property type="entry name" value="EGF"/>
</dbReference>
<reference evidence="7 8" key="1">
    <citation type="submission" date="2012-10" db="EMBL/GenBank/DDBJ databases">
        <authorList>
            <person name="Zafar N."/>
            <person name="Inman J."/>
            <person name="Hall N."/>
            <person name="Lorenzi H."/>
            <person name="Caler E."/>
        </authorList>
    </citation>
    <scope>NUCLEOTIDE SEQUENCE [LARGE SCALE GENOMIC DNA]</scope>
    <source>
        <strain evidence="7 8">IP1</strain>
    </source>
</reference>
<dbReference type="InterPro" id="IPR009030">
    <property type="entry name" value="Growth_fac_rcpt_cys_sf"/>
</dbReference>
<evidence type="ECO:0000256" key="5">
    <source>
        <dbReference type="SAM" id="Phobius"/>
    </source>
</evidence>
<dbReference type="PANTHER" id="PTHR45756:SF1">
    <property type="entry name" value="PROTEIN KINASE DOMAIN CONTAINING PROTEIN"/>
    <property type="match status" value="1"/>
</dbReference>
<feature type="binding site" evidence="4">
    <location>
        <position position="1292"/>
    </location>
    <ligand>
        <name>ATP</name>
        <dbReference type="ChEBI" id="CHEBI:30616"/>
    </ligand>
</feature>
<dbReference type="RefSeq" id="XP_004262138.1">
    <property type="nucleotide sequence ID" value="XM_004262090.1"/>
</dbReference>
<evidence type="ECO:0000313" key="7">
    <source>
        <dbReference type="EMBL" id="ELP95367.1"/>
    </source>
</evidence>
<organism evidence="7 8">
    <name type="scientific">Entamoeba invadens IP1</name>
    <dbReference type="NCBI Taxonomy" id="370355"/>
    <lineage>
        <taxon>Eukaryota</taxon>
        <taxon>Amoebozoa</taxon>
        <taxon>Evosea</taxon>
        <taxon>Archamoebae</taxon>
        <taxon>Mastigamoebida</taxon>
        <taxon>Entamoebidae</taxon>
        <taxon>Entamoeba</taxon>
    </lineage>
</organism>
<keyword evidence="2 4" id="KW-0547">Nucleotide-binding</keyword>
<dbReference type="InterPro" id="IPR006212">
    <property type="entry name" value="Furin_repeat"/>
</dbReference>
<dbReference type="EMBL" id="KB206128">
    <property type="protein sequence ID" value="ELP95367.1"/>
    <property type="molecule type" value="Genomic_DNA"/>
</dbReference>
<keyword evidence="3 4" id="KW-0067">ATP-binding</keyword>